<dbReference type="STRING" id="578462.A0A0L0SCV9"/>
<dbReference type="OrthoDB" id="1517790at2759"/>
<dbReference type="VEuPathDB" id="FungiDB:AMAG_05687"/>
<dbReference type="SMART" id="SM00365">
    <property type="entry name" value="LRR_SD22"/>
    <property type="match status" value="5"/>
</dbReference>
<keyword evidence="5" id="KW-1185">Reference proteome</keyword>
<dbReference type="PROSITE" id="PS51450">
    <property type="entry name" value="LRR"/>
    <property type="match status" value="6"/>
</dbReference>
<dbReference type="Pfam" id="PF14580">
    <property type="entry name" value="LRR_9"/>
    <property type="match status" value="1"/>
</dbReference>
<organism evidence="4 5">
    <name type="scientific">Allomyces macrogynus (strain ATCC 38327)</name>
    <name type="common">Allomyces javanicus var. macrogynus</name>
    <dbReference type="NCBI Taxonomy" id="578462"/>
    <lineage>
        <taxon>Eukaryota</taxon>
        <taxon>Fungi</taxon>
        <taxon>Fungi incertae sedis</taxon>
        <taxon>Blastocladiomycota</taxon>
        <taxon>Blastocladiomycetes</taxon>
        <taxon>Blastocladiales</taxon>
        <taxon>Blastocladiaceae</taxon>
        <taxon>Allomyces</taxon>
    </lineage>
</organism>
<feature type="compositionally biased region" description="Low complexity" evidence="3">
    <location>
        <begin position="427"/>
        <end position="443"/>
    </location>
</feature>
<feature type="compositionally biased region" description="Low complexity" evidence="3">
    <location>
        <begin position="457"/>
        <end position="468"/>
    </location>
</feature>
<dbReference type="EMBL" id="GG745336">
    <property type="protein sequence ID" value="KNE60277.1"/>
    <property type="molecule type" value="Genomic_DNA"/>
</dbReference>
<evidence type="ECO:0008006" key="6">
    <source>
        <dbReference type="Google" id="ProtNLM"/>
    </source>
</evidence>
<reference evidence="4 5" key="1">
    <citation type="submission" date="2009-11" db="EMBL/GenBank/DDBJ databases">
        <title>Annotation of Allomyces macrogynus ATCC 38327.</title>
        <authorList>
            <consortium name="The Broad Institute Genome Sequencing Platform"/>
            <person name="Russ C."/>
            <person name="Cuomo C."/>
            <person name="Burger G."/>
            <person name="Gray M.W."/>
            <person name="Holland P.W.H."/>
            <person name="King N."/>
            <person name="Lang F.B.F."/>
            <person name="Roger A.J."/>
            <person name="Ruiz-Trillo I."/>
            <person name="Young S.K."/>
            <person name="Zeng Q."/>
            <person name="Gargeya S."/>
            <person name="Fitzgerald M."/>
            <person name="Haas B."/>
            <person name="Abouelleil A."/>
            <person name="Alvarado L."/>
            <person name="Arachchi H.M."/>
            <person name="Berlin A."/>
            <person name="Chapman S.B."/>
            <person name="Gearin G."/>
            <person name="Goldberg J."/>
            <person name="Griggs A."/>
            <person name="Gujja S."/>
            <person name="Hansen M."/>
            <person name="Heiman D."/>
            <person name="Howarth C."/>
            <person name="Larimer J."/>
            <person name="Lui A."/>
            <person name="MacDonald P.J.P."/>
            <person name="McCowen C."/>
            <person name="Montmayeur A."/>
            <person name="Murphy C."/>
            <person name="Neiman D."/>
            <person name="Pearson M."/>
            <person name="Priest M."/>
            <person name="Roberts A."/>
            <person name="Saif S."/>
            <person name="Shea T."/>
            <person name="Sisk P."/>
            <person name="Stolte C."/>
            <person name="Sykes S."/>
            <person name="Wortman J."/>
            <person name="Nusbaum C."/>
            <person name="Birren B."/>
        </authorList>
    </citation>
    <scope>NUCLEOTIDE SEQUENCE [LARGE SCALE GENOMIC DNA]</scope>
    <source>
        <strain evidence="4 5">ATCC 38327</strain>
    </source>
</reference>
<sequence>MVKLTPVFIADHVQQHVQDIKDLSLVGKDIDEIDDLSACVSLAKLSLKQNLLTNDALDGLSHNEAITTLDLSCNKLESFAGLDKLRKLISINVASNEITRLSTHLLHLKNLKALVANGNLIAKIDNLTNCTQLNTLVLSHNKLTDLSNLGALKHLTKLSASHNPIRVIPDLSANPQLKDLRLSHCKITAIPESIRLNPALETIDLGSNLITQFTDIVHLASLPNLHQLTLRGNPVCSEPDYEAKVKALFPSLRILDNVRFDERFLKNKKKREALVVKRKREEERAARRAAKEAATASAASGSGSDSGDDEDKMGVDAPAPRDKKRPRAPDAPRRPVREGGDRPHRRALPRVGIAAGARGSPTADDVVDPPAAKRFKGAGKGKGLAAAVEGGARGKTLPKTGALGEPSLAVAKRGGKGSALGTKSTQKTAAPAKAAEKAAAADPAPAPTLAPAPAPVAQPTSSAPAPSAPAAAAVAAAAVPPEATLSGVRGIIDRRKRVPESQKEVVALLESKDTDGDVDMGLGIGGWD</sequence>
<gene>
    <name evidence="4" type="ORF">AMAG_05687</name>
</gene>
<feature type="compositionally biased region" description="Pro residues" evidence="3">
    <location>
        <begin position="444"/>
        <end position="456"/>
    </location>
</feature>
<keyword evidence="1" id="KW-0433">Leucine-rich repeat</keyword>
<evidence type="ECO:0000313" key="4">
    <source>
        <dbReference type="EMBL" id="KNE60277.1"/>
    </source>
</evidence>
<dbReference type="Gene3D" id="3.80.10.10">
    <property type="entry name" value="Ribonuclease Inhibitor"/>
    <property type="match status" value="2"/>
</dbReference>
<dbReference type="SMART" id="SM00369">
    <property type="entry name" value="LRR_TYP"/>
    <property type="match status" value="3"/>
</dbReference>
<feature type="compositionally biased region" description="Low complexity" evidence="3">
    <location>
        <begin position="292"/>
        <end position="305"/>
    </location>
</feature>
<name>A0A0L0SCV9_ALLM3</name>
<dbReference type="PANTHER" id="PTHR15454">
    <property type="entry name" value="NISCHARIN RELATED"/>
    <property type="match status" value="1"/>
</dbReference>
<dbReference type="SUPFAM" id="SSF52058">
    <property type="entry name" value="L domain-like"/>
    <property type="match status" value="1"/>
</dbReference>
<dbReference type="InterPro" id="IPR032675">
    <property type="entry name" value="LRR_dom_sf"/>
</dbReference>
<dbReference type="InterPro" id="IPR003591">
    <property type="entry name" value="Leu-rich_rpt_typical-subtyp"/>
</dbReference>
<evidence type="ECO:0000313" key="5">
    <source>
        <dbReference type="Proteomes" id="UP000054350"/>
    </source>
</evidence>
<dbReference type="OMA" id="RAPQMET"/>
<dbReference type="PANTHER" id="PTHR15454:SF56">
    <property type="entry name" value="PROTEIN PHOSPHATASE 1 REGULATORY SUBUNIT 7-RELATED"/>
    <property type="match status" value="1"/>
</dbReference>
<feature type="compositionally biased region" description="Basic and acidic residues" evidence="3">
    <location>
        <begin position="327"/>
        <end position="342"/>
    </location>
</feature>
<evidence type="ECO:0000256" key="3">
    <source>
        <dbReference type="SAM" id="MobiDB-lite"/>
    </source>
</evidence>
<keyword evidence="2" id="KW-0677">Repeat</keyword>
<feature type="region of interest" description="Disordered" evidence="3">
    <location>
        <begin position="286"/>
        <end position="468"/>
    </location>
</feature>
<dbReference type="InterPro" id="IPR001611">
    <property type="entry name" value="Leu-rich_rpt"/>
</dbReference>
<dbReference type="Proteomes" id="UP000054350">
    <property type="component" value="Unassembled WGS sequence"/>
</dbReference>
<evidence type="ECO:0000256" key="2">
    <source>
        <dbReference type="ARBA" id="ARBA00022737"/>
    </source>
</evidence>
<dbReference type="AlphaFoldDB" id="A0A0L0SCV9"/>
<proteinExistence type="predicted"/>
<evidence type="ECO:0000256" key="1">
    <source>
        <dbReference type="ARBA" id="ARBA00022614"/>
    </source>
</evidence>
<reference evidence="5" key="2">
    <citation type="submission" date="2009-11" db="EMBL/GenBank/DDBJ databases">
        <title>The Genome Sequence of Allomyces macrogynus strain ATCC 38327.</title>
        <authorList>
            <consortium name="The Broad Institute Genome Sequencing Platform"/>
            <person name="Russ C."/>
            <person name="Cuomo C."/>
            <person name="Shea T."/>
            <person name="Young S.K."/>
            <person name="Zeng Q."/>
            <person name="Koehrsen M."/>
            <person name="Haas B."/>
            <person name="Borodovsky M."/>
            <person name="Guigo R."/>
            <person name="Alvarado L."/>
            <person name="Berlin A."/>
            <person name="Borenstein D."/>
            <person name="Chen Z."/>
            <person name="Engels R."/>
            <person name="Freedman E."/>
            <person name="Gellesch M."/>
            <person name="Goldberg J."/>
            <person name="Griggs A."/>
            <person name="Gujja S."/>
            <person name="Heiman D."/>
            <person name="Hepburn T."/>
            <person name="Howarth C."/>
            <person name="Jen D."/>
            <person name="Larson L."/>
            <person name="Lewis B."/>
            <person name="Mehta T."/>
            <person name="Park D."/>
            <person name="Pearson M."/>
            <person name="Roberts A."/>
            <person name="Saif S."/>
            <person name="Shenoy N."/>
            <person name="Sisk P."/>
            <person name="Stolte C."/>
            <person name="Sykes S."/>
            <person name="Walk T."/>
            <person name="White J."/>
            <person name="Yandava C."/>
            <person name="Burger G."/>
            <person name="Gray M.W."/>
            <person name="Holland P.W.H."/>
            <person name="King N."/>
            <person name="Lang F.B.F."/>
            <person name="Roger A.J."/>
            <person name="Ruiz-Trillo I."/>
            <person name="Lander E."/>
            <person name="Nusbaum C."/>
        </authorList>
    </citation>
    <scope>NUCLEOTIDE SEQUENCE [LARGE SCALE GENOMIC DNA]</scope>
    <source>
        <strain evidence="5">ATCC 38327</strain>
    </source>
</reference>
<dbReference type="GO" id="GO:0005737">
    <property type="term" value="C:cytoplasm"/>
    <property type="evidence" value="ECO:0007669"/>
    <property type="project" value="TreeGrafter"/>
</dbReference>
<protein>
    <recommendedName>
        <fullName evidence="6">U2A'/phosphoprotein 32 family A C-terminal domain-containing protein</fullName>
    </recommendedName>
</protein>
<accession>A0A0L0SCV9</accession>
<dbReference type="eggNOG" id="KOG0531">
    <property type="taxonomic scope" value="Eukaryota"/>
</dbReference>